<organism evidence="7 8">
    <name type="scientific">Litoreibacter meonggei</name>
    <dbReference type="NCBI Taxonomy" id="1049199"/>
    <lineage>
        <taxon>Bacteria</taxon>
        <taxon>Pseudomonadati</taxon>
        <taxon>Pseudomonadota</taxon>
        <taxon>Alphaproteobacteria</taxon>
        <taxon>Rhodobacterales</taxon>
        <taxon>Roseobacteraceae</taxon>
        <taxon>Litoreibacter</taxon>
    </lineage>
</organism>
<protein>
    <recommendedName>
        <fullName evidence="6">Cytochrome c domain-containing protein</fullName>
    </recommendedName>
</protein>
<keyword evidence="1 4" id="KW-0349">Heme</keyword>
<dbReference type="Proteomes" id="UP000269157">
    <property type="component" value="Unassembled WGS sequence"/>
</dbReference>
<feature type="signal peptide" evidence="5">
    <location>
        <begin position="1"/>
        <end position="18"/>
    </location>
</feature>
<accession>A0A497X213</accession>
<evidence type="ECO:0000313" key="8">
    <source>
        <dbReference type="Proteomes" id="UP000269157"/>
    </source>
</evidence>
<name>A0A497X213_9RHOB</name>
<evidence type="ECO:0000256" key="2">
    <source>
        <dbReference type="ARBA" id="ARBA00022723"/>
    </source>
</evidence>
<dbReference type="GO" id="GO:0020037">
    <property type="term" value="F:heme binding"/>
    <property type="evidence" value="ECO:0007669"/>
    <property type="project" value="InterPro"/>
</dbReference>
<gene>
    <name evidence="7" type="ORF">BCF46_0112</name>
</gene>
<feature type="chain" id="PRO_5019819634" description="Cytochrome c domain-containing protein" evidence="5">
    <location>
        <begin position="19"/>
        <end position="241"/>
    </location>
</feature>
<evidence type="ECO:0000256" key="5">
    <source>
        <dbReference type="SAM" id="SignalP"/>
    </source>
</evidence>
<keyword evidence="5" id="KW-0732">Signal</keyword>
<dbReference type="PROSITE" id="PS51007">
    <property type="entry name" value="CYTC"/>
    <property type="match status" value="1"/>
</dbReference>
<keyword evidence="8" id="KW-1185">Reference proteome</keyword>
<dbReference type="GO" id="GO:0009055">
    <property type="term" value="F:electron transfer activity"/>
    <property type="evidence" value="ECO:0007669"/>
    <property type="project" value="InterPro"/>
</dbReference>
<evidence type="ECO:0000259" key="6">
    <source>
        <dbReference type="PROSITE" id="PS51007"/>
    </source>
</evidence>
<dbReference type="AlphaFoldDB" id="A0A497X213"/>
<evidence type="ECO:0000313" key="7">
    <source>
        <dbReference type="EMBL" id="RLJ59922.1"/>
    </source>
</evidence>
<evidence type="ECO:0000256" key="4">
    <source>
        <dbReference type="PROSITE-ProRule" id="PRU00433"/>
    </source>
</evidence>
<dbReference type="SUPFAM" id="SSF46626">
    <property type="entry name" value="Cytochrome c"/>
    <property type="match status" value="1"/>
</dbReference>
<dbReference type="InterPro" id="IPR036909">
    <property type="entry name" value="Cyt_c-like_dom_sf"/>
</dbReference>
<evidence type="ECO:0000256" key="1">
    <source>
        <dbReference type="ARBA" id="ARBA00022617"/>
    </source>
</evidence>
<keyword evidence="2 4" id="KW-0479">Metal-binding</keyword>
<dbReference type="EMBL" id="RCCE01000001">
    <property type="protein sequence ID" value="RLJ59922.1"/>
    <property type="molecule type" value="Genomic_DNA"/>
</dbReference>
<evidence type="ECO:0000256" key="3">
    <source>
        <dbReference type="ARBA" id="ARBA00023004"/>
    </source>
</evidence>
<sequence length="241" mass="25906">MFKYLALVAALIVTPALSQDKAFTLQTPDALVETGFMKHLLPRFSLKTGIRITTSTEVGDAAFGAGGTAVFRQGDTLWHLDKTAGPYTDAFHDWLLSDVGKRTIEAFAPDGDALFSADIGVAVEVQAVAVTGDAALGERVSLTRCGRCHVVNETNRMNAIGSTPSFGLMRNFPDWQERFETFFLLKPHPAFTQVADVTEPFAAHLPSPIAPIEVTLQEIEAITAYVASIAPADLGAPIQSQ</sequence>
<feature type="domain" description="Cytochrome c" evidence="6">
    <location>
        <begin position="132"/>
        <end position="230"/>
    </location>
</feature>
<dbReference type="InterPro" id="IPR009056">
    <property type="entry name" value="Cyt_c-like_dom"/>
</dbReference>
<dbReference type="OrthoDB" id="7365807at2"/>
<dbReference type="GO" id="GO:0046872">
    <property type="term" value="F:metal ion binding"/>
    <property type="evidence" value="ECO:0007669"/>
    <property type="project" value="UniProtKB-KW"/>
</dbReference>
<dbReference type="Gene3D" id="1.10.760.10">
    <property type="entry name" value="Cytochrome c-like domain"/>
    <property type="match status" value="1"/>
</dbReference>
<keyword evidence="3 4" id="KW-0408">Iron</keyword>
<comment type="caution">
    <text evidence="7">The sequence shown here is derived from an EMBL/GenBank/DDBJ whole genome shotgun (WGS) entry which is preliminary data.</text>
</comment>
<reference evidence="7 8" key="1">
    <citation type="submission" date="2018-10" db="EMBL/GenBank/DDBJ databases">
        <title>Genomic Encyclopedia of Archaeal and Bacterial Type Strains, Phase II (KMG-II): from individual species to whole genera.</title>
        <authorList>
            <person name="Goeker M."/>
        </authorList>
    </citation>
    <scope>NUCLEOTIDE SEQUENCE [LARGE SCALE GENOMIC DNA]</scope>
    <source>
        <strain evidence="7 8">DSM 29466</strain>
    </source>
</reference>
<proteinExistence type="predicted"/>
<dbReference type="RefSeq" id="WP_121020686.1">
    <property type="nucleotide sequence ID" value="NZ_RCCE01000001.1"/>
</dbReference>